<dbReference type="EMBL" id="JAPEVG010000228">
    <property type="protein sequence ID" value="KAJ8473287.1"/>
    <property type="molecule type" value="Genomic_DNA"/>
</dbReference>
<dbReference type="Proteomes" id="UP001215151">
    <property type="component" value="Unassembled WGS sequence"/>
</dbReference>
<comment type="caution">
    <text evidence="1">The sequence shown here is derived from an EMBL/GenBank/DDBJ whole genome shotgun (WGS) entry which is preliminary data.</text>
</comment>
<dbReference type="AlphaFoldDB" id="A0AAD7TR76"/>
<evidence type="ECO:0000313" key="1">
    <source>
        <dbReference type="EMBL" id="KAJ8473287.1"/>
    </source>
</evidence>
<keyword evidence="2" id="KW-1185">Reference proteome</keyword>
<gene>
    <name evidence="1" type="ORF">ONZ51_g7969</name>
</gene>
<protein>
    <submittedName>
        <fullName evidence="1">Uncharacterized protein</fullName>
    </submittedName>
</protein>
<accession>A0AAD7TR76</accession>
<reference evidence="1" key="1">
    <citation type="submission" date="2022-11" db="EMBL/GenBank/DDBJ databases">
        <title>Genome Sequence of Cubamyces cubensis.</title>
        <authorList>
            <person name="Buettner E."/>
        </authorList>
    </citation>
    <scope>NUCLEOTIDE SEQUENCE</scope>
    <source>
        <strain evidence="1">MPL-01</strain>
    </source>
</reference>
<evidence type="ECO:0000313" key="2">
    <source>
        <dbReference type="Proteomes" id="UP001215151"/>
    </source>
</evidence>
<sequence>MAMMAQPSWAITQVKKPLSLKVWVDDGRPVVNITRGGANVSVRLMVASQGFLDITSILVRNGGRIVHVLDFNNVRLVFSGLGVGLYAISLAITGYGTFSATVQPRGGSPMVPPRTLSGRFKPFPRISPQDAAYLQMMIQRRFVPYQKAPGGGGIPYARIRALGQQLFPWTPYSYILAMATYDWTTASFARMVFMQVFQYTSIPPRPFPLDRPSISKMIFQSKWGDYNPGNPTYMRSFMMRPAKSESQVAQQLAHVARELQRFSAVQNRLLVAAAHALPRTCILAKPYLFSGQVDIYQMGMSRFGICFFQFPGNRGPVGTALEIQFAAASATFLRPGRLITTKMVWSFTDTEADALHYANGILLVVRAAGSSGAKSFVWDMPAYVTKLSNEASKTEYIFPAGSTFRILANRPGNGVQVIELEIVPRSVPWPRDEFEADEADALGKVPVSESEAAAFSSLAEAAFTPGDASLIDDTVDPPVEPIDFEVDEDSLSRDDAALAFDDAVAAFAALPLPAEAVPDWQEDDASTGEQDELLAGDTFRTLSLLGDETTHHSSDIPKNELLDLSRLTVIPELDQVPRGVPPAIDHVAEDCTGGRWCRCVQSHMEDGTI</sequence>
<name>A0AAD7TR76_9APHY</name>
<proteinExistence type="predicted"/>
<organism evidence="1 2">
    <name type="scientific">Trametes cubensis</name>
    <dbReference type="NCBI Taxonomy" id="1111947"/>
    <lineage>
        <taxon>Eukaryota</taxon>
        <taxon>Fungi</taxon>
        <taxon>Dikarya</taxon>
        <taxon>Basidiomycota</taxon>
        <taxon>Agaricomycotina</taxon>
        <taxon>Agaricomycetes</taxon>
        <taxon>Polyporales</taxon>
        <taxon>Polyporaceae</taxon>
        <taxon>Trametes</taxon>
    </lineage>
</organism>